<dbReference type="Gene3D" id="3.40.50.980">
    <property type="match status" value="2"/>
</dbReference>
<dbReference type="PANTHER" id="PTHR45527:SF1">
    <property type="entry name" value="FATTY ACID SYNTHASE"/>
    <property type="match status" value="1"/>
</dbReference>
<reference evidence="2 3" key="1">
    <citation type="journal article" date="2015" name="Genome Biol. Evol.">
        <title>Comparative Genomics of a Bacterivorous Green Alga Reveals Evolutionary Causalities and Consequences of Phago-Mixotrophic Mode of Nutrition.</title>
        <authorList>
            <person name="Burns J.A."/>
            <person name="Paasch A."/>
            <person name="Narechania A."/>
            <person name="Kim E."/>
        </authorList>
    </citation>
    <scope>NUCLEOTIDE SEQUENCE [LARGE SCALE GENOMIC DNA]</scope>
    <source>
        <strain evidence="2 3">PLY_AMNH</strain>
    </source>
</reference>
<feature type="domain" description="AMP-dependent synthetase/ligase" evidence="1">
    <location>
        <begin position="66"/>
        <end position="322"/>
    </location>
</feature>
<organism evidence="2 3">
    <name type="scientific">Cymbomonas tetramitiformis</name>
    <dbReference type="NCBI Taxonomy" id="36881"/>
    <lineage>
        <taxon>Eukaryota</taxon>
        <taxon>Viridiplantae</taxon>
        <taxon>Chlorophyta</taxon>
        <taxon>Pyramimonadophyceae</taxon>
        <taxon>Pyramimonadales</taxon>
        <taxon>Pyramimonadaceae</taxon>
        <taxon>Cymbomonas</taxon>
    </lineage>
</organism>
<evidence type="ECO:0000259" key="1">
    <source>
        <dbReference type="Pfam" id="PF00501"/>
    </source>
</evidence>
<dbReference type="SUPFAM" id="SSF56801">
    <property type="entry name" value="Acetyl-CoA synthetase-like"/>
    <property type="match status" value="1"/>
</dbReference>
<evidence type="ECO:0000313" key="3">
    <source>
        <dbReference type="Proteomes" id="UP001190700"/>
    </source>
</evidence>
<dbReference type="InterPro" id="IPR000873">
    <property type="entry name" value="AMP-dep_synth/lig_dom"/>
</dbReference>
<sequence length="386" mass="42361">MNQETLPKLHHVTPGCRVLAHSTPRLFLRSWSAMAKRLATDDEIRQLEKWNNTDYPFPQKCLQELFKEQVEKTPDSTALVFETQSLTYRELDSRAAELGAHLRDLGVSPDVLVAVKVDRNVSMIISLLGIHQAGGAYVPIDPAYPADRRQYMIEDSQAKVLVTQASLYADDDGSEVPEGVVVVVLDEATGYLSPHSPSKAMYGANDLAPATLALTVTPDCLAYVIYTSGSTGKPKGVMLPHSNVVNLLYAFYMELGASAKDTLLAITTFCFDISVLEIFLPLIFGMKLVLASRMDATNGDLLQDLMARHDVTIMQATPTTWQVSRFAIPTVSTWHRCEGMCPAARCLPGLMAKRDSLARHAHPVWRMPRVGAGRAADAGGTRLTAF</sequence>
<dbReference type="AlphaFoldDB" id="A0AAE0LGZ3"/>
<proteinExistence type="predicted"/>
<evidence type="ECO:0000313" key="2">
    <source>
        <dbReference type="EMBL" id="KAK3285031.1"/>
    </source>
</evidence>
<gene>
    <name evidence="2" type="ORF">CYMTET_7343</name>
</gene>
<dbReference type="PROSITE" id="PS00455">
    <property type="entry name" value="AMP_BINDING"/>
    <property type="match status" value="1"/>
</dbReference>
<dbReference type="InterPro" id="IPR020459">
    <property type="entry name" value="AMP-binding"/>
</dbReference>
<dbReference type="InterPro" id="IPR020845">
    <property type="entry name" value="AMP-binding_CS"/>
</dbReference>
<name>A0AAE0LGZ3_9CHLO</name>
<dbReference type="GO" id="GO:0031177">
    <property type="term" value="F:phosphopantetheine binding"/>
    <property type="evidence" value="ECO:0007669"/>
    <property type="project" value="TreeGrafter"/>
</dbReference>
<dbReference type="EMBL" id="LGRX02001995">
    <property type="protein sequence ID" value="KAK3285031.1"/>
    <property type="molecule type" value="Genomic_DNA"/>
</dbReference>
<dbReference type="Proteomes" id="UP001190700">
    <property type="component" value="Unassembled WGS sequence"/>
</dbReference>
<accession>A0AAE0LGZ3</accession>
<dbReference type="GO" id="GO:0044550">
    <property type="term" value="P:secondary metabolite biosynthetic process"/>
    <property type="evidence" value="ECO:0007669"/>
    <property type="project" value="TreeGrafter"/>
</dbReference>
<keyword evidence="3" id="KW-1185">Reference proteome</keyword>
<dbReference type="GO" id="GO:0005737">
    <property type="term" value="C:cytoplasm"/>
    <property type="evidence" value="ECO:0007669"/>
    <property type="project" value="TreeGrafter"/>
</dbReference>
<dbReference type="Pfam" id="PF00501">
    <property type="entry name" value="AMP-binding"/>
    <property type="match status" value="1"/>
</dbReference>
<protein>
    <recommendedName>
        <fullName evidence="1">AMP-dependent synthetase/ligase domain-containing protein</fullName>
    </recommendedName>
</protein>
<dbReference type="GO" id="GO:0043041">
    <property type="term" value="P:amino acid activation for nonribosomal peptide biosynthetic process"/>
    <property type="evidence" value="ECO:0007669"/>
    <property type="project" value="TreeGrafter"/>
</dbReference>
<dbReference type="FunFam" id="3.40.50.980:FF:000001">
    <property type="entry name" value="Non-ribosomal peptide synthetase"/>
    <property type="match status" value="1"/>
</dbReference>
<dbReference type="PANTHER" id="PTHR45527">
    <property type="entry name" value="NONRIBOSOMAL PEPTIDE SYNTHETASE"/>
    <property type="match status" value="1"/>
</dbReference>
<comment type="caution">
    <text evidence="2">The sequence shown here is derived from an EMBL/GenBank/DDBJ whole genome shotgun (WGS) entry which is preliminary data.</text>
</comment>
<dbReference type="PRINTS" id="PR00154">
    <property type="entry name" value="AMPBINDING"/>
</dbReference>